<dbReference type="InParanoid" id="A0A0P0W7Z0"/>
<dbReference type="PaxDb" id="39947-A0A0P0W7Z0"/>
<name>A0A0P0W7Z0_ORYSJ</name>
<reference evidence="2" key="1">
    <citation type="journal article" date="2005" name="Nature">
        <title>The map-based sequence of the rice genome.</title>
        <authorList>
            <consortium name="International rice genome sequencing project (IRGSP)"/>
            <person name="Matsumoto T."/>
            <person name="Wu J."/>
            <person name="Kanamori H."/>
            <person name="Katayose Y."/>
            <person name="Fujisawa M."/>
            <person name="Namiki N."/>
            <person name="Mizuno H."/>
            <person name="Yamamoto K."/>
            <person name="Antonio B.A."/>
            <person name="Baba T."/>
            <person name="Sakata K."/>
            <person name="Nagamura Y."/>
            <person name="Aoki H."/>
            <person name="Arikawa K."/>
            <person name="Arita K."/>
            <person name="Bito T."/>
            <person name="Chiden Y."/>
            <person name="Fujitsuka N."/>
            <person name="Fukunaka R."/>
            <person name="Hamada M."/>
            <person name="Harada C."/>
            <person name="Hayashi A."/>
            <person name="Hijishita S."/>
            <person name="Honda M."/>
            <person name="Hosokawa S."/>
            <person name="Ichikawa Y."/>
            <person name="Idonuma A."/>
            <person name="Iijima M."/>
            <person name="Ikeda M."/>
            <person name="Ikeno M."/>
            <person name="Ito K."/>
            <person name="Ito S."/>
            <person name="Ito T."/>
            <person name="Ito Y."/>
            <person name="Ito Y."/>
            <person name="Iwabuchi A."/>
            <person name="Kamiya K."/>
            <person name="Karasawa W."/>
            <person name="Kurita K."/>
            <person name="Katagiri S."/>
            <person name="Kikuta A."/>
            <person name="Kobayashi H."/>
            <person name="Kobayashi N."/>
            <person name="Machita K."/>
            <person name="Maehara T."/>
            <person name="Masukawa M."/>
            <person name="Mizubayashi T."/>
            <person name="Mukai Y."/>
            <person name="Nagasaki H."/>
            <person name="Nagata Y."/>
            <person name="Naito S."/>
            <person name="Nakashima M."/>
            <person name="Nakama Y."/>
            <person name="Nakamichi Y."/>
            <person name="Nakamura M."/>
            <person name="Meguro A."/>
            <person name="Negishi M."/>
            <person name="Ohta I."/>
            <person name="Ohta T."/>
            <person name="Okamoto M."/>
            <person name="Ono N."/>
            <person name="Saji S."/>
            <person name="Sakaguchi M."/>
            <person name="Sakai K."/>
            <person name="Shibata M."/>
            <person name="Shimokawa T."/>
            <person name="Song J."/>
            <person name="Takazaki Y."/>
            <person name="Terasawa K."/>
            <person name="Tsugane M."/>
            <person name="Tsuji K."/>
            <person name="Ueda S."/>
            <person name="Waki K."/>
            <person name="Yamagata H."/>
            <person name="Yamamoto M."/>
            <person name="Yamamoto S."/>
            <person name="Yamane H."/>
            <person name="Yoshiki S."/>
            <person name="Yoshihara R."/>
            <person name="Yukawa K."/>
            <person name="Zhong H."/>
            <person name="Yano M."/>
            <person name="Yuan Q."/>
            <person name="Ouyang S."/>
            <person name="Liu J."/>
            <person name="Jones K.M."/>
            <person name="Gansberger K."/>
            <person name="Moffat K."/>
            <person name="Hill J."/>
            <person name="Bera J."/>
            <person name="Fadrosh D."/>
            <person name="Jin S."/>
            <person name="Johri S."/>
            <person name="Kim M."/>
            <person name="Overton L."/>
            <person name="Reardon M."/>
            <person name="Tsitrin T."/>
            <person name="Vuong H."/>
            <person name="Weaver B."/>
            <person name="Ciecko A."/>
            <person name="Tallon L."/>
            <person name="Jackson J."/>
            <person name="Pai G."/>
            <person name="Aken S.V."/>
            <person name="Utterback T."/>
            <person name="Reidmuller S."/>
            <person name="Feldblyum T."/>
            <person name="Hsiao J."/>
            <person name="Zismann V."/>
            <person name="Iobst S."/>
            <person name="de Vazeille A.R."/>
            <person name="Buell C.R."/>
            <person name="Ying K."/>
            <person name="Li Y."/>
            <person name="Lu T."/>
            <person name="Huang Y."/>
            <person name="Zhao Q."/>
            <person name="Feng Q."/>
            <person name="Zhang L."/>
            <person name="Zhu J."/>
            <person name="Weng Q."/>
            <person name="Mu J."/>
            <person name="Lu Y."/>
            <person name="Fan D."/>
            <person name="Liu Y."/>
            <person name="Guan J."/>
            <person name="Zhang Y."/>
            <person name="Yu S."/>
            <person name="Liu X."/>
            <person name="Zhang Y."/>
            <person name="Hong G."/>
            <person name="Han B."/>
            <person name="Choisne N."/>
            <person name="Demange N."/>
            <person name="Orjeda G."/>
            <person name="Samain S."/>
            <person name="Cattolico L."/>
            <person name="Pelletier E."/>
            <person name="Couloux A."/>
            <person name="Segurens B."/>
            <person name="Wincker P."/>
            <person name="D'Hont A."/>
            <person name="Scarpelli C."/>
            <person name="Weissenbach J."/>
            <person name="Salanoubat M."/>
            <person name="Quetier F."/>
            <person name="Yu Y."/>
            <person name="Kim H.R."/>
            <person name="Rambo T."/>
            <person name="Currie J."/>
            <person name="Collura K."/>
            <person name="Luo M."/>
            <person name="Yang T."/>
            <person name="Ammiraju J.S.S."/>
            <person name="Engler F."/>
            <person name="Soderlund C."/>
            <person name="Wing R.A."/>
            <person name="Palmer L.E."/>
            <person name="de la Bastide M."/>
            <person name="Spiegel L."/>
            <person name="Nascimento L."/>
            <person name="Zutavern T."/>
            <person name="O'Shaughnessy A."/>
            <person name="Dike S."/>
            <person name="Dedhia N."/>
            <person name="Preston R."/>
            <person name="Balija V."/>
            <person name="McCombie W.R."/>
            <person name="Chow T."/>
            <person name="Chen H."/>
            <person name="Chung M."/>
            <person name="Chen C."/>
            <person name="Shaw J."/>
            <person name="Wu H."/>
            <person name="Hsiao K."/>
            <person name="Chao Y."/>
            <person name="Chu M."/>
            <person name="Cheng C."/>
            <person name="Hour A."/>
            <person name="Lee P."/>
            <person name="Lin S."/>
            <person name="Lin Y."/>
            <person name="Liou J."/>
            <person name="Liu S."/>
            <person name="Hsing Y."/>
            <person name="Raghuvanshi S."/>
            <person name="Mohanty A."/>
            <person name="Bharti A.K."/>
            <person name="Gaur A."/>
            <person name="Gupta V."/>
            <person name="Kumar D."/>
            <person name="Ravi V."/>
            <person name="Vij S."/>
            <person name="Kapur A."/>
            <person name="Khurana P."/>
            <person name="Khurana P."/>
            <person name="Khurana J.P."/>
            <person name="Tyagi A.K."/>
            <person name="Gaikwad K."/>
            <person name="Singh A."/>
            <person name="Dalal V."/>
            <person name="Srivastava S."/>
            <person name="Dixit A."/>
            <person name="Pal A.K."/>
            <person name="Ghazi I.A."/>
            <person name="Yadav M."/>
            <person name="Pandit A."/>
            <person name="Bhargava A."/>
            <person name="Sureshbabu K."/>
            <person name="Batra K."/>
            <person name="Sharma T.R."/>
            <person name="Mohapatra T."/>
            <person name="Singh N.K."/>
            <person name="Messing J."/>
            <person name="Nelson A.B."/>
            <person name="Fuks G."/>
            <person name="Kavchok S."/>
            <person name="Keizer G."/>
            <person name="Linton E."/>
            <person name="Llaca V."/>
            <person name="Song R."/>
            <person name="Tanyolac B."/>
            <person name="Young S."/>
            <person name="Ho-Il K."/>
            <person name="Hahn J.H."/>
            <person name="Sangsakoo G."/>
            <person name="Vanavichit A."/>
            <person name="de Mattos Luiz.A.T."/>
            <person name="Zimmer P.D."/>
            <person name="Malone G."/>
            <person name="Dellagostin O."/>
            <person name="de Oliveira A.C."/>
            <person name="Bevan M."/>
            <person name="Bancroft I."/>
            <person name="Minx P."/>
            <person name="Cordum H."/>
            <person name="Wilson R."/>
            <person name="Cheng Z."/>
            <person name="Jin W."/>
            <person name="Jiang J."/>
            <person name="Leong S.A."/>
            <person name="Iwama H."/>
            <person name="Gojobori T."/>
            <person name="Itoh T."/>
            <person name="Niimura Y."/>
            <person name="Fujii Y."/>
            <person name="Habara T."/>
            <person name="Sakai H."/>
            <person name="Sato Y."/>
            <person name="Wilson G."/>
            <person name="Kumar K."/>
            <person name="McCouch S."/>
            <person name="Juretic N."/>
            <person name="Hoen D."/>
            <person name="Wright S."/>
            <person name="Bruskiewich R."/>
            <person name="Bureau T."/>
            <person name="Miyao A."/>
            <person name="Hirochika H."/>
            <person name="Nishikawa T."/>
            <person name="Kadowaki K."/>
            <person name="Sugiura M."/>
            <person name="Burr B."/>
            <person name="Sasaki T."/>
        </authorList>
    </citation>
    <scope>NUCLEOTIDE SEQUENCE [LARGE SCALE GENOMIC DNA]</scope>
    <source>
        <strain evidence="2">cv. Nipponbare</strain>
    </source>
</reference>
<proteinExistence type="predicted"/>
<evidence type="ECO:0000313" key="1">
    <source>
        <dbReference type="EMBL" id="BAS88282.1"/>
    </source>
</evidence>
<dbReference type="EMBL" id="AP014960">
    <property type="protein sequence ID" value="BAS88282.1"/>
    <property type="molecule type" value="Genomic_DNA"/>
</dbReference>
<sequence>MATPLLEFLRGIDKPPSKLELLHAGSTSHHHELGPLETPTTTWNSVWMGRRVEEDERAGQREVEASSLRPRACRRAHRSVVHATILAAASGPCPRARAS</sequence>
<keyword evidence="2" id="KW-1185">Reference proteome</keyword>
<reference evidence="1 2" key="2">
    <citation type="journal article" date="2013" name="Plant Cell Physiol.">
        <title>Rice Annotation Project Database (RAP-DB): an integrative and interactive database for rice genomics.</title>
        <authorList>
            <person name="Sakai H."/>
            <person name="Lee S.S."/>
            <person name="Tanaka T."/>
            <person name="Numa H."/>
            <person name="Kim J."/>
            <person name="Kawahara Y."/>
            <person name="Wakimoto H."/>
            <person name="Yang C.C."/>
            <person name="Iwamoto M."/>
            <person name="Abe T."/>
            <person name="Yamada Y."/>
            <person name="Muto A."/>
            <person name="Inokuchi H."/>
            <person name="Ikemura T."/>
            <person name="Matsumoto T."/>
            <person name="Sasaki T."/>
            <person name="Itoh T."/>
        </authorList>
    </citation>
    <scope>NUCLEOTIDE SEQUENCE [LARGE SCALE GENOMIC DNA]</scope>
    <source>
        <strain evidence="2">cv. Nipponbare</strain>
    </source>
</reference>
<organism evidence="1 2">
    <name type="scientific">Oryza sativa subsp. japonica</name>
    <name type="common">Rice</name>
    <dbReference type="NCBI Taxonomy" id="39947"/>
    <lineage>
        <taxon>Eukaryota</taxon>
        <taxon>Viridiplantae</taxon>
        <taxon>Streptophyta</taxon>
        <taxon>Embryophyta</taxon>
        <taxon>Tracheophyta</taxon>
        <taxon>Spermatophyta</taxon>
        <taxon>Magnoliopsida</taxon>
        <taxon>Liliopsida</taxon>
        <taxon>Poales</taxon>
        <taxon>Poaceae</taxon>
        <taxon>BOP clade</taxon>
        <taxon>Oryzoideae</taxon>
        <taxon>Oryzeae</taxon>
        <taxon>Oryzinae</taxon>
        <taxon>Oryza</taxon>
        <taxon>Oryza sativa</taxon>
    </lineage>
</organism>
<evidence type="ECO:0000313" key="2">
    <source>
        <dbReference type="Proteomes" id="UP000059680"/>
    </source>
</evidence>
<protein>
    <submittedName>
        <fullName evidence="1">Os04g0256250 protein</fullName>
    </submittedName>
</protein>
<gene>
    <name evidence="1" type="ordered locus">Os04g0256250</name>
    <name evidence="1" type="ORF">OSNPB_040256250</name>
</gene>
<dbReference type="Proteomes" id="UP000059680">
    <property type="component" value="Chromosome 4"/>
</dbReference>
<reference evidence="1 2" key="3">
    <citation type="journal article" date="2013" name="Rice">
        <title>Improvement of the Oryza sativa Nipponbare reference genome using next generation sequence and optical map data.</title>
        <authorList>
            <person name="Kawahara Y."/>
            <person name="de la Bastide M."/>
            <person name="Hamilton J.P."/>
            <person name="Kanamori H."/>
            <person name="McCombie W.R."/>
            <person name="Ouyang S."/>
            <person name="Schwartz D.C."/>
            <person name="Tanaka T."/>
            <person name="Wu J."/>
            <person name="Zhou S."/>
            <person name="Childs K.L."/>
            <person name="Davidson R.M."/>
            <person name="Lin H."/>
            <person name="Quesada-Ocampo L."/>
            <person name="Vaillancourt B."/>
            <person name="Sakai H."/>
            <person name="Lee S.S."/>
            <person name="Kim J."/>
            <person name="Numa H."/>
            <person name="Itoh T."/>
            <person name="Buell C.R."/>
            <person name="Matsumoto T."/>
        </authorList>
    </citation>
    <scope>NUCLEOTIDE SEQUENCE [LARGE SCALE GENOMIC DNA]</scope>
    <source>
        <strain evidence="2">cv. Nipponbare</strain>
    </source>
</reference>
<dbReference type="AlphaFoldDB" id="A0A0P0W7Z0"/>
<accession>A0A0P0W7Z0</accession>